<name>A0A382E544_9ZZZZ</name>
<evidence type="ECO:0000313" key="1">
    <source>
        <dbReference type="EMBL" id="SVB45740.1"/>
    </source>
</evidence>
<proteinExistence type="predicted"/>
<gene>
    <name evidence="1" type="ORF">METZ01_LOCUS198594</name>
</gene>
<dbReference type="AlphaFoldDB" id="A0A382E544"/>
<reference evidence="1" key="1">
    <citation type="submission" date="2018-05" db="EMBL/GenBank/DDBJ databases">
        <authorList>
            <person name="Lanie J.A."/>
            <person name="Ng W.-L."/>
            <person name="Kazmierczak K.M."/>
            <person name="Andrzejewski T.M."/>
            <person name="Davidsen T.M."/>
            <person name="Wayne K.J."/>
            <person name="Tettelin H."/>
            <person name="Glass J.I."/>
            <person name="Rusch D."/>
            <person name="Podicherti R."/>
            <person name="Tsui H.-C.T."/>
            <person name="Winkler M.E."/>
        </authorList>
    </citation>
    <scope>NUCLEOTIDE SEQUENCE</scope>
</reference>
<protein>
    <submittedName>
        <fullName evidence="1">Uncharacterized protein</fullName>
    </submittedName>
</protein>
<accession>A0A382E544</accession>
<feature type="non-terminal residue" evidence="1">
    <location>
        <position position="196"/>
    </location>
</feature>
<organism evidence="1">
    <name type="scientific">marine metagenome</name>
    <dbReference type="NCBI Taxonomy" id="408172"/>
    <lineage>
        <taxon>unclassified sequences</taxon>
        <taxon>metagenomes</taxon>
        <taxon>ecological metagenomes</taxon>
    </lineage>
</organism>
<dbReference type="EMBL" id="UINC01042725">
    <property type="protein sequence ID" value="SVB45740.1"/>
    <property type="molecule type" value="Genomic_DNA"/>
</dbReference>
<sequence>MDYLEVLSHELRNKLDWMKRKEAAKEPGNEIEQSNRQGYLSAEMHVNREIKKLQTEHKKELERRRKLAWPGQNRLLFPVAWDQDTYMNHESQIETKRRKHDWCLWLRQGLIKNEGDDWRFKDNILRQARLDAIDQGETDDEILWCCLSVDQEFVDFLDIQKVNPSSQPPTGRGKKATPELHKVIWRAYRYASTLGP</sequence>